<keyword evidence="2" id="KW-1185">Reference proteome</keyword>
<dbReference type="EMBL" id="JACHFG010000002">
    <property type="protein sequence ID" value="MBB6042925.1"/>
    <property type="molecule type" value="Genomic_DNA"/>
</dbReference>
<accession>A0ABR6PBJ7</accession>
<protein>
    <recommendedName>
        <fullName evidence="3">Lipoprotein</fullName>
    </recommendedName>
</protein>
<organism evidence="1 2">
    <name type="scientific">Borreliella yangtzensis</name>
    <dbReference type="NCBI Taxonomy" id="683292"/>
    <lineage>
        <taxon>Bacteria</taxon>
        <taxon>Pseudomonadati</taxon>
        <taxon>Spirochaetota</taxon>
        <taxon>Spirochaetia</taxon>
        <taxon>Spirochaetales</taxon>
        <taxon>Borreliaceae</taxon>
        <taxon>Borreliella</taxon>
    </lineage>
</organism>
<gene>
    <name evidence="1" type="ORF">HNP68_000538</name>
</gene>
<proteinExistence type="predicted"/>
<evidence type="ECO:0000313" key="2">
    <source>
        <dbReference type="Proteomes" id="UP000555838"/>
    </source>
</evidence>
<dbReference type="Proteomes" id="UP000555838">
    <property type="component" value="Unassembled WGS sequence"/>
</dbReference>
<evidence type="ECO:0008006" key="3">
    <source>
        <dbReference type="Google" id="ProtNLM"/>
    </source>
</evidence>
<name>A0ABR6PBJ7_9SPIR</name>
<reference evidence="1 2" key="1">
    <citation type="submission" date="2020-08" db="EMBL/GenBank/DDBJ databases">
        <title>Genomic Encyclopedia of Type Strains, Phase IV (KMG-IV): sequencing the most valuable type-strain genomes for metagenomic binning, comparative biology and taxonomic classification.</title>
        <authorList>
            <person name="Goeker M."/>
        </authorList>
    </citation>
    <scope>NUCLEOTIDE SEQUENCE [LARGE SCALE GENOMIC DNA]</scope>
    <source>
        <strain evidence="1 2">DSM 24625</strain>
    </source>
</reference>
<comment type="caution">
    <text evidence="1">The sequence shown here is derived from an EMBL/GenBank/DDBJ whole genome shotgun (WGS) entry which is preliminary data.</text>
</comment>
<evidence type="ECO:0000313" key="1">
    <source>
        <dbReference type="EMBL" id="MBB6042925.1"/>
    </source>
</evidence>
<sequence length="356" mass="41930">MMLLSNRALFSQVAVVKEIEGKVGVVRNTFPVKLDLDDEIFEYDFIEVGENSKLKINLYEINGISADLIFYSNTNSFVFYSSLKDLQDAKIYLFRGSFDAVIHNIVKGSSFSVIINNNLFKAENTSKFYVNSDYFNNYFINVYKGSVRYIDKTETEYLIFPNNSLLLFNGNSFLHKVNEGTLKGVNQNFIRMAKDNFMSLNKGFLYFFILKYTEDILRFNSMYNYLMKDFKFNSIYSKWSLEDKNYKLGNRVDMIKNVNYLKGRIGVLFNNFVDLANRFYFVDDVFKYFSTFFDKSITVNSPVLKFLKDYKANKNVLKNKFFKTIHSLKMYLRRSNDDITSNLNVNELYLLRSKEF</sequence>